<feature type="chain" id="PRO_5028820065" description="Secreted protein" evidence="1">
    <location>
        <begin position="19"/>
        <end position="123"/>
    </location>
</feature>
<dbReference type="EMBL" id="WUPT01000002">
    <property type="protein sequence ID" value="MXQ08528.1"/>
    <property type="molecule type" value="Genomic_DNA"/>
</dbReference>
<keyword evidence="1" id="KW-0732">Signal</keyword>
<reference evidence="2 3" key="1">
    <citation type="submission" date="2019-12" db="EMBL/GenBank/DDBJ databases">
        <authorList>
            <person name="Lee S.D."/>
        </authorList>
    </citation>
    <scope>NUCLEOTIDE SEQUENCE [LARGE SCALE GENOMIC DNA]</scope>
    <source>
        <strain evidence="2 3">GH1-50</strain>
    </source>
</reference>
<evidence type="ECO:0000256" key="1">
    <source>
        <dbReference type="SAM" id="SignalP"/>
    </source>
</evidence>
<dbReference type="RefSeq" id="WP_160764444.1">
    <property type="nucleotide sequence ID" value="NZ_WUPT01000002.1"/>
</dbReference>
<organism evidence="2 3">
    <name type="scientific">Kangsaoukella pontilimi</name>
    <dbReference type="NCBI Taxonomy" id="2691042"/>
    <lineage>
        <taxon>Bacteria</taxon>
        <taxon>Pseudomonadati</taxon>
        <taxon>Pseudomonadota</taxon>
        <taxon>Alphaproteobacteria</taxon>
        <taxon>Rhodobacterales</taxon>
        <taxon>Paracoccaceae</taxon>
        <taxon>Kangsaoukella</taxon>
    </lineage>
</organism>
<gene>
    <name evidence="2" type="ORF">GQ651_11790</name>
</gene>
<evidence type="ECO:0000313" key="3">
    <source>
        <dbReference type="Proteomes" id="UP000480350"/>
    </source>
</evidence>
<evidence type="ECO:0008006" key="4">
    <source>
        <dbReference type="Google" id="ProtNLM"/>
    </source>
</evidence>
<evidence type="ECO:0000313" key="2">
    <source>
        <dbReference type="EMBL" id="MXQ08528.1"/>
    </source>
</evidence>
<protein>
    <recommendedName>
        <fullName evidence="4">Secreted protein</fullName>
    </recommendedName>
</protein>
<dbReference type="Proteomes" id="UP000480350">
    <property type="component" value="Unassembled WGS sequence"/>
</dbReference>
<reference evidence="2 3" key="2">
    <citation type="submission" date="2020-03" db="EMBL/GenBank/DDBJ databases">
        <title>Kangsaoukella pontilimi gen. nov., sp. nov., a new member of the family Rhodobacteraceae isolated from a tidal mudflat.</title>
        <authorList>
            <person name="Kim I.S."/>
        </authorList>
    </citation>
    <scope>NUCLEOTIDE SEQUENCE [LARGE SCALE GENOMIC DNA]</scope>
    <source>
        <strain evidence="2 3">GH1-50</strain>
    </source>
</reference>
<dbReference type="AlphaFoldDB" id="A0A7C9IGT1"/>
<comment type="caution">
    <text evidence="2">The sequence shown here is derived from an EMBL/GenBank/DDBJ whole genome shotgun (WGS) entry which is preliminary data.</text>
</comment>
<keyword evidence="3" id="KW-1185">Reference proteome</keyword>
<proteinExistence type="predicted"/>
<feature type="signal peptide" evidence="1">
    <location>
        <begin position="1"/>
        <end position="18"/>
    </location>
</feature>
<sequence length="123" mass="13628">MRRFAILALALMPVIAQAQDGARPGDRTFQSEALAARLSGQVIEYFDGSKSRYAADRRYGYTYTDDGPVWAGTWRTEGESRVCVAFDNGSARCDRMVENAGRLVLIIADGTRFPVRTVSEITE</sequence>
<name>A0A7C9IGT1_9RHOB</name>
<accession>A0A7C9IGT1</accession>